<keyword evidence="11" id="KW-1185">Reference proteome</keyword>
<dbReference type="EMBL" id="JAACJN010000169">
    <property type="protein sequence ID" value="KAF5365489.1"/>
    <property type="molecule type" value="Genomic_DNA"/>
</dbReference>
<keyword evidence="6 8" id="KW-1133">Transmembrane helix</keyword>
<evidence type="ECO:0000256" key="4">
    <source>
        <dbReference type="ARBA" id="ARBA00022679"/>
    </source>
</evidence>
<comment type="subcellular location">
    <subcellularLocation>
        <location evidence="1">Membrane</location>
        <topology evidence="1">Multi-pass membrane protein</topology>
    </subcellularLocation>
</comment>
<name>A0A8H5GIN5_9AGAR</name>
<evidence type="ECO:0000256" key="6">
    <source>
        <dbReference type="ARBA" id="ARBA00022989"/>
    </source>
</evidence>
<feature type="transmembrane region" description="Helical" evidence="8">
    <location>
        <begin position="12"/>
        <end position="33"/>
    </location>
</feature>
<reference evidence="10 11" key="1">
    <citation type="journal article" date="2020" name="ISME J.">
        <title>Uncovering the hidden diversity of litter-decomposition mechanisms in mushroom-forming fungi.</title>
        <authorList>
            <person name="Floudas D."/>
            <person name="Bentzer J."/>
            <person name="Ahren D."/>
            <person name="Johansson T."/>
            <person name="Persson P."/>
            <person name="Tunlid A."/>
        </authorList>
    </citation>
    <scope>NUCLEOTIDE SEQUENCE [LARGE SCALE GENOMIC DNA]</scope>
    <source>
        <strain evidence="10 11">CBS 406.79</strain>
    </source>
</reference>
<evidence type="ECO:0000256" key="2">
    <source>
        <dbReference type="ARBA" id="ARBA00005179"/>
    </source>
</evidence>
<protein>
    <recommendedName>
        <fullName evidence="9">Wax synthase domain-containing protein</fullName>
    </recommendedName>
</protein>
<gene>
    <name evidence="10" type="ORF">D9757_012990</name>
</gene>
<evidence type="ECO:0000256" key="3">
    <source>
        <dbReference type="ARBA" id="ARBA00007282"/>
    </source>
</evidence>
<dbReference type="PANTHER" id="PTHR31595">
    <property type="entry name" value="LONG-CHAIN-ALCOHOL O-FATTY-ACYLTRANSFERASE 3-RELATED"/>
    <property type="match status" value="1"/>
</dbReference>
<dbReference type="InterPro" id="IPR032805">
    <property type="entry name" value="Wax_synthase_dom"/>
</dbReference>
<feature type="domain" description="Wax synthase" evidence="9">
    <location>
        <begin position="229"/>
        <end position="318"/>
    </location>
</feature>
<dbReference type="AlphaFoldDB" id="A0A8H5GIN5"/>
<dbReference type="Pfam" id="PF13813">
    <property type="entry name" value="MBOAT_2"/>
    <property type="match status" value="1"/>
</dbReference>
<proteinExistence type="inferred from homology"/>
<keyword evidence="5 8" id="KW-0812">Transmembrane</keyword>
<evidence type="ECO:0000256" key="8">
    <source>
        <dbReference type="SAM" id="Phobius"/>
    </source>
</evidence>
<dbReference type="GO" id="GO:0006629">
    <property type="term" value="P:lipid metabolic process"/>
    <property type="evidence" value="ECO:0007669"/>
    <property type="project" value="InterPro"/>
</dbReference>
<organism evidence="10 11">
    <name type="scientific">Collybiopsis confluens</name>
    <dbReference type="NCBI Taxonomy" id="2823264"/>
    <lineage>
        <taxon>Eukaryota</taxon>
        <taxon>Fungi</taxon>
        <taxon>Dikarya</taxon>
        <taxon>Basidiomycota</taxon>
        <taxon>Agaricomycotina</taxon>
        <taxon>Agaricomycetes</taxon>
        <taxon>Agaricomycetidae</taxon>
        <taxon>Agaricales</taxon>
        <taxon>Marasmiineae</taxon>
        <taxon>Omphalotaceae</taxon>
        <taxon>Collybiopsis</taxon>
    </lineage>
</organism>
<evidence type="ECO:0000256" key="1">
    <source>
        <dbReference type="ARBA" id="ARBA00004141"/>
    </source>
</evidence>
<feature type="transmembrane region" description="Helical" evidence="8">
    <location>
        <begin position="277"/>
        <end position="296"/>
    </location>
</feature>
<evidence type="ECO:0000256" key="7">
    <source>
        <dbReference type="ARBA" id="ARBA00023136"/>
    </source>
</evidence>
<sequence length="345" mass="38548">MSPSTEGLSSGLAPTPSFVIPAMYPIFIYGLTFTSRIIRSVFFVALLSIAIFVVLHSTTGDPSTDYLYATIVSSLVFQSLDYLVISDPYTEFSLVDQPPSLAPSTLPFFSRLKWCAKLAFSPRGVGWKHEPKSVLPPHPSPQSRLHFIFIRQLPSAFPLLLLADMGNLLVRSHPAFLPNGPSLSSVGPIMRYLNLLIFALPSYCTLQLIYIISSIIFTSLHLYSPQDFPSYIGSWGDAYTIRRFWGRAWHQVMRRWVSAPGTFIVQRTLRIKKGTNLSAYLKTLIAFFISGLIHQIGDYALQHRPDAFWKGGSIKFFVLQTGAIIVEDVLSHWGASSSDYEGTVE</sequence>
<evidence type="ECO:0000259" key="9">
    <source>
        <dbReference type="Pfam" id="PF13813"/>
    </source>
</evidence>
<evidence type="ECO:0000256" key="5">
    <source>
        <dbReference type="ARBA" id="ARBA00022692"/>
    </source>
</evidence>
<keyword evidence="7 8" id="KW-0472">Membrane</keyword>
<dbReference type="Proteomes" id="UP000518752">
    <property type="component" value="Unassembled WGS sequence"/>
</dbReference>
<dbReference type="InterPro" id="IPR044851">
    <property type="entry name" value="Wax_synthase"/>
</dbReference>
<evidence type="ECO:0000313" key="10">
    <source>
        <dbReference type="EMBL" id="KAF5365489.1"/>
    </source>
</evidence>
<dbReference type="OrthoDB" id="1077582at2759"/>
<accession>A0A8H5GIN5</accession>
<dbReference type="GO" id="GO:0016020">
    <property type="term" value="C:membrane"/>
    <property type="evidence" value="ECO:0007669"/>
    <property type="project" value="UniProtKB-SubCell"/>
</dbReference>
<keyword evidence="4" id="KW-0808">Transferase</keyword>
<comment type="caution">
    <text evidence="10">The sequence shown here is derived from an EMBL/GenBank/DDBJ whole genome shotgun (WGS) entry which is preliminary data.</text>
</comment>
<feature type="transmembrane region" description="Helical" evidence="8">
    <location>
        <begin position="189"/>
        <end position="212"/>
    </location>
</feature>
<dbReference type="GO" id="GO:0008374">
    <property type="term" value="F:O-acyltransferase activity"/>
    <property type="evidence" value="ECO:0007669"/>
    <property type="project" value="InterPro"/>
</dbReference>
<comment type="similarity">
    <text evidence="3">Belongs to the wax synthase family.</text>
</comment>
<evidence type="ECO:0000313" key="11">
    <source>
        <dbReference type="Proteomes" id="UP000518752"/>
    </source>
</evidence>
<dbReference type="PANTHER" id="PTHR31595:SF57">
    <property type="entry name" value="OS04G0481900 PROTEIN"/>
    <property type="match status" value="1"/>
</dbReference>
<feature type="transmembrane region" description="Helical" evidence="8">
    <location>
        <begin position="40"/>
        <end position="60"/>
    </location>
</feature>
<comment type="pathway">
    <text evidence="2">Secondary metabolite biosynthesis.</text>
</comment>